<dbReference type="Proteomes" id="UP001066276">
    <property type="component" value="Chromosome 11"/>
</dbReference>
<protein>
    <submittedName>
        <fullName evidence="1">Uncharacterized protein</fullName>
    </submittedName>
</protein>
<sequence length="151" mass="16804">MSIAPPTVLHYMALGIWGMETAPLDQVMARLPRIIPIGNGGDPFLGPALAWFVFGDSFILARAPLYLEGQRQQRQKYTVGRCGDLNFNILNARLVFLKLQLIARSRRSPCDVAAAHCVKPQQLILKSRNRACNFSEGKHLKYNNLAVSNSP</sequence>
<evidence type="ECO:0000313" key="2">
    <source>
        <dbReference type="Proteomes" id="UP001066276"/>
    </source>
</evidence>
<reference evidence="1" key="1">
    <citation type="journal article" date="2022" name="bioRxiv">
        <title>Sequencing and chromosome-scale assembly of the giantPleurodeles waltlgenome.</title>
        <authorList>
            <person name="Brown T."/>
            <person name="Elewa A."/>
            <person name="Iarovenko S."/>
            <person name="Subramanian E."/>
            <person name="Araus A.J."/>
            <person name="Petzold A."/>
            <person name="Susuki M."/>
            <person name="Suzuki K.-i.T."/>
            <person name="Hayashi T."/>
            <person name="Toyoda A."/>
            <person name="Oliveira C."/>
            <person name="Osipova E."/>
            <person name="Leigh N.D."/>
            <person name="Simon A."/>
            <person name="Yun M.H."/>
        </authorList>
    </citation>
    <scope>NUCLEOTIDE SEQUENCE</scope>
    <source>
        <strain evidence="1">20211129_DDA</strain>
        <tissue evidence="1">Liver</tissue>
    </source>
</reference>
<name>A0AAV7LBF1_PLEWA</name>
<gene>
    <name evidence="1" type="ORF">NDU88_000887</name>
</gene>
<proteinExistence type="predicted"/>
<dbReference type="EMBL" id="JANPWB010000015">
    <property type="protein sequence ID" value="KAJ1087722.1"/>
    <property type="molecule type" value="Genomic_DNA"/>
</dbReference>
<evidence type="ECO:0000313" key="1">
    <source>
        <dbReference type="EMBL" id="KAJ1087722.1"/>
    </source>
</evidence>
<organism evidence="1 2">
    <name type="scientific">Pleurodeles waltl</name>
    <name type="common">Iberian ribbed newt</name>
    <dbReference type="NCBI Taxonomy" id="8319"/>
    <lineage>
        <taxon>Eukaryota</taxon>
        <taxon>Metazoa</taxon>
        <taxon>Chordata</taxon>
        <taxon>Craniata</taxon>
        <taxon>Vertebrata</taxon>
        <taxon>Euteleostomi</taxon>
        <taxon>Amphibia</taxon>
        <taxon>Batrachia</taxon>
        <taxon>Caudata</taxon>
        <taxon>Salamandroidea</taxon>
        <taxon>Salamandridae</taxon>
        <taxon>Pleurodelinae</taxon>
        <taxon>Pleurodeles</taxon>
    </lineage>
</organism>
<dbReference type="AlphaFoldDB" id="A0AAV7LBF1"/>
<comment type="caution">
    <text evidence="1">The sequence shown here is derived from an EMBL/GenBank/DDBJ whole genome shotgun (WGS) entry which is preliminary data.</text>
</comment>
<keyword evidence="2" id="KW-1185">Reference proteome</keyword>
<accession>A0AAV7LBF1</accession>